<organism evidence="2">
    <name type="scientific">Solanum lycopersicum</name>
    <name type="common">Tomato</name>
    <name type="synonym">Lycopersicon esculentum</name>
    <dbReference type="NCBI Taxonomy" id="4081"/>
    <lineage>
        <taxon>Eukaryota</taxon>
        <taxon>Viridiplantae</taxon>
        <taxon>Streptophyta</taxon>
        <taxon>Embryophyta</taxon>
        <taxon>Tracheophyta</taxon>
        <taxon>Spermatophyta</taxon>
        <taxon>Magnoliopsida</taxon>
        <taxon>eudicotyledons</taxon>
        <taxon>Gunneridae</taxon>
        <taxon>Pentapetalae</taxon>
        <taxon>asterids</taxon>
        <taxon>lamiids</taxon>
        <taxon>Solanales</taxon>
        <taxon>Solanaceae</taxon>
        <taxon>Solanoideae</taxon>
        <taxon>Solaneae</taxon>
        <taxon>Solanum</taxon>
        <taxon>Solanum subgen. Lycopersicon</taxon>
    </lineage>
</organism>
<dbReference type="AlphaFoldDB" id="K4BYW9"/>
<evidence type="ECO:0000313" key="2">
    <source>
        <dbReference type="EnsemblPlants" id="Solyc05g016040.1.1"/>
    </source>
</evidence>
<dbReference type="HOGENOM" id="CLU_1899859_0_0_1"/>
<protein>
    <submittedName>
        <fullName evidence="2">Uncharacterized protein</fullName>
    </submittedName>
</protein>
<feature type="region of interest" description="Disordered" evidence="1">
    <location>
        <begin position="21"/>
        <end position="51"/>
    </location>
</feature>
<proteinExistence type="predicted"/>
<evidence type="ECO:0000313" key="3">
    <source>
        <dbReference type="Proteomes" id="UP000004994"/>
    </source>
</evidence>
<sequence>MSRISENTFIELNDELLLRERKREAAERRSTIDDEKERGDDRRRERRAATRVIREHKTPISSATLQRVAPTKVNHIGALPLFSYHYVSTLPDMWQMVSPSGRLDLPIDPTIPSPNEHVTDQYHPYVAPRKPKCM</sequence>
<reference evidence="2" key="2">
    <citation type="submission" date="2015-06" db="UniProtKB">
        <authorList>
            <consortium name="EnsemblPlants"/>
        </authorList>
    </citation>
    <scope>IDENTIFICATION</scope>
    <source>
        <strain evidence="2">cv. Heinz 1706</strain>
    </source>
</reference>
<feature type="compositionally biased region" description="Basic and acidic residues" evidence="1">
    <location>
        <begin position="21"/>
        <end position="43"/>
    </location>
</feature>
<dbReference type="EnsemblPlants" id="Solyc05g016040.1.1">
    <property type="protein sequence ID" value="Solyc05g016040.1.1"/>
    <property type="gene ID" value="Solyc05g016040.1"/>
</dbReference>
<evidence type="ECO:0000256" key="1">
    <source>
        <dbReference type="SAM" id="MobiDB-lite"/>
    </source>
</evidence>
<reference evidence="2" key="1">
    <citation type="journal article" date="2012" name="Nature">
        <title>The tomato genome sequence provides insights into fleshy fruit evolution.</title>
        <authorList>
            <consortium name="Tomato Genome Consortium"/>
        </authorList>
    </citation>
    <scope>NUCLEOTIDE SEQUENCE [LARGE SCALE GENOMIC DNA]</scope>
    <source>
        <strain evidence="2">cv. Heinz 1706</strain>
    </source>
</reference>
<keyword evidence="3" id="KW-1185">Reference proteome</keyword>
<name>K4BYW9_SOLLC</name>
<dbReference type="PaxDb" id="4081-Solyc05g016040.1.1"/>
<accession>K4BYW9</accession>
<dbReference type="InParanoid" id="K4BYW9"/>
<dbReference type="Gramene" id="Solyc05g016040.1.1">
    <property type="protein sequence ID" value="Solyc05g016040.1.1"/>
    <property type="gene ID" value="Solyc05g016040.1"/>
</dbReference>
<dbReference type="Proteomes" id="UP000004994">
    <property type="component" value="Chromosome 5"/>
</dbReference>